<keyword evidence="3" id="KW-0813">Transport</keyword>
<protein>
    <submittedName>
        <fullName evidence="16">Uncharacterized protein</fullName>
    </submittedName>
</protein>
<feature type="transmembrane region" description="Helical" evidence="13">
    <location>
        <begin position="388"/>
        <end position="410"/>
    </location>
</feature>
<comment type="similarity">
    <text evidence="2">Belongs to the ABC transporter superfamily. ABCB family. Multidrug resistance exporter (TC 3.A.1.201) subfamily.</text>
</comment>
<feature type="domain" description="ABC transporter" evidence="14">
    <location>
        <begin position="665"/>
        <end position="901"/>
    </location>
</feature>
<dbReference type="FunFam" id="3.40.50.300:FF:001234">
    <property type="entry name" value="ABC multidrug transporter SitT"/>
    <property type="match status" value="1"/>
</dbReference>
<dbReference type="GO" id="GO:0005524">
    <property type="term" value="F:ATP binding"/>
    <property type="evidence" value="ECO:0007669"/>
    <property type="project" value="UniProtKB-KW"/>
</dbReference>
<dbReference type="EMBL" id="JACTNZ010000003">
    <property type="protein sequence ID" value="KAG5559285.1"/>
    <property type="molecule type" value="Genomic_DNA"/>
</dbReference>
<evidence type="ECO:0000313" key="16">
    <source>
        <dbReference type="EMBL" id="KAG5559285.1"/>
    </source>
</evidence>
<dbReference type="PROSITE" id="PS50893">
    <property type="entry name" value="ABC_TRANSPORTER_2"/>
    <property type="match status" value="2"/>
</dbReference>
<evidence type="ECO:0000256" key="13">
    <source>
        <dbReference type="SAM" id="Phobius"/>
    </source>
</evidence>
<dbReference type="Pfam" id="PF00664">
    <property type="entry name" value="ABC_membrane"/>
    <property type="match status" value="1"/>
</dbReference>
<evidence type="ECO:0000313" key="17">
    <source>
        <dbReference type="Proteomes" id="UP000823749"/>
    </source>
</evidence>
<dbReference type="InterPro" id="IPR003593">
    <property type="entry name" value="AAA+_ATPase"/>
</dbReference>
<dbReference type="InterPro" id="IPR036640">
    <property type="entry name" value="ABC1_TM_sf"/>
</dbReference>
<dbReference type="CDD" id="cd03249">
    <property type="entry name" value="ABC_MTABC3_MDL1_MDL2"/>
    <property type="match status" value="1"/>
</dbReference>
<dbReference type="PANTHER" id="PTHR45136">
    <property type="entry name" value="ABC TRANSPORTER DOMAIN-CONTAINING PROTEIN"/>
    <property type="match status" value="1"/>
</dbReference>
<evidence type="ECO:0000256" key="10">
    <source>
        <dbReference type="ARBA" id="ARBA00023136"/>
    </source>
</evidence>
<keyword evidence="10 13" id="KW-0472">Membrane</keyword>
<evidence type="ECO:0000256" key="4">
    <source>
        <dbReference type="ARBA" id="ARBA00022692"/>
    </source>
</evidence>
<keyword evidence="17" id="KW-1185">Reference proteome</keyword>
<feature type="region of interest" description="Disordered" evidence="12">
    <location>
        <begin position="277"/>
        <end position="303"/>
    </location>
</feature>
<evidence type="ECO:0000256" key="3">
    <source>
        <dbReference type="ARBA" id="ARBA00022448"/>
    </source>
</evidence>
<keyword evidence="7" id="KW-0067">ATP-binding</keyword>
<evidence type="ECO:0000256" key="9">
    <source>
        <dbReference type="ARBA" id="ARBA00022989"/>
    </source>
</evidence>
<dbReference type="Pfam" id="PF00005">
    <property type="entry name" value="ABC_tran"/>
    <property type="match status" value="2"/>
</dbReference>
<feature type="transmembrane region" description="Helical" evidence="13">
    <location>
        <begin position="344"/>
        <end position="368"/>
    </location>
</feature>
<dbReference type="SUPFAM" id="SSF90123">
    <property type="entry name" value="ABC transporter transmembrane region"/>
    <property type="match status" value="1"/>
</dbReference>
<keyword evidence="6" id="KW-0547">Nucleotide-binding</keyword>
<evidence type="ECO:0000256" key="7">
    <source>
        <dbReference type="ARBA" id="ARBA00022840"/>
    </source>
</evidence>
<keyword evidence="9 13" id="KW-1133">Transmembrane helix</keyword>
<dbReference type="InterPro" id="IPR003439">
    <property type="entry name" value="ABC_transporter-like_ATP-bd"/>
</dbReference>
<organism evidence="16 17">
    <name type="scientific">Rhododendron griersonianum</name>
    <dbReference type="NCBI Taxonomy" id="479676"/>
    <lineage>
        <taxon>Eukaryota</taxon>
        <taxon>Viridiplantae</taxon>
        <taxon>Streptophyta</taxon>
        <taxon>Embryophyta</taxon>
        <taxon>Tracheophyta</taxon>
        <taxon>Spermatophyta</taxon>
        <taxon>Magnoliopsida</taxon>
        <taxon>eudicotyledons</taxon>
        <taxon>Gunneridae</taxon>
        <taxon>Pentapetalae</taxon>
        <taxon>asterids</taxon>
        <taxon>Ericales</taxon>
        <taxon>Ericaceae</taxon>
        <taxon>Ericoideae</taxon>
        <taxon>Rhodoreae</taxon>
        <taxon>Rhododendron</taxon>
    </lineage>
</organism>
<dbReference type="PROSITE" id="PS00211">
    <property type="entry name" value="ABC_TRANSPORTER_1"/>
    <property type="match status" value="2"/>
</dbReference>
<accession>A0AAV6L2H4</accession>
<feature type="transmembrane region" description="Helical" evidence="13">
    <location>
        <begin position="473"/>
        <end position="495"/>
    </location>
</feature>
<evidence type="ECO:0000259" key="15">
    <source>
        <dbReference type="PROSITE" id="PS50929"/>
    </source>
</evidence>
<dbReference type="InterPro" id="IPR017871">
    <property type="entry name" value="ABC_transporter-like_CS"/>
</dbReference>
<dbReference type="SMART" id="SM00382">
    <property type="entry name" value="AAA"/>
    <property type="match status" value="2"/>
</dbReference>
<feature type="compositionally biased region" description="Low complexity" evidence="12">
    <location>
        <begin position="289"/>
        <end position="303"/>
    </location>
</feature>
<evidence type="ECO:0000256" key="8">
    <source>
        <dbReference type="ARBA" id="ARBA00022967"/>
    </source>
</evidence>
<proteinExistence type="inferred from homology"/>
<evidence type="ECO:0000256" key="2">
    <source>
        <dbReference type="ARBA" id="ARBA00007577"/>
    </source>
</evidence>
<dbReference type="GO" id="GO:0016887">
    <property type="term" value="F:ATP hydrolysis activity"/>
    <property type="evidence" value="ECO:0007669"/>
    <property type="project" value="InterPro"/>
</dbReference>
<dbReference type="Proteomes" id="UP000823749">
    <property type="component" value="Chromosome 3"/>
</dbReference>
<dbReference type="InterPro" id="IPR011527">
    <property type="entry name" value="ABC1_TM_dom"/>
</dbReference>
<dbReference type="GO" id="GO:0016020">
    <property type="term" value="C:membrane"/>
    <property type="evidence" value="ECO:0007669"/>
    <property type="project" value="UniProtKB-SubCell"/>
</dbReference>
<dbReference type="CDD" id="cd18578">
    <property type="entry name" value="ABC_6TM_Pgp_ABCB1_D2_like"/>
    <property type="match status" value="1"/>
</dbReference>
<keyword evidence="11" id="KW-0325">Glycoprotein</keyword>
<comment type="subcellular location">
    <subcellularLocation>
        <location evidence="1">Membrane</location>
        <topology evidence="1">Multi-pass membrane protein</topology>
    </subcellularLocation>
</comment>
<evidence type="ECO:0000256" key="6">
    <source>
        <dbReference type="ARBA" id="ARBA00022741"/>
    </source>
</evidence>
<reference evidence="16" key="1">
    <citation type="submission" date="2020-08" db="EMBL/GenBank/DDBJ databases">
        <title>Plant Genome Project.</title>
        <authorList>
            <person name="Zhang R.-G."/>
        </authorList>
    </citation>
    <scope>NUCLEOTIDE SEQUENCE</scope>
    <source>
        <strain evidence="16">WSP0</strain>
        <tissue evidence="16">Leaf</tissue>
    </source>
</reference>
<dbReference type="Gene3D" id="1.20.1560.10">
    <property type="entry name" value="ABC transporter type 1, transmembrane domain"/>
    <property type="match status" value="1"/>
</dbReference>
<evidence type="ECO:0000256" key="1">
    <source>
        <dbReference type="ARBA" id="ARBA00004141"/>
    </source>
</evidence>
<gene>
    <name evidence="16" type="ORF">RHGRI_008988</name>
</gene>
<dbReference type="GO" id="GO:0140359">
    <property type="term" value="F:ABC-type transporter activity"/>
    <property type="evidence" value="ECO:0007669"/>
    <property type="project" value="InterPro"/>
</dbReference>
<evidence type="ECO:0000256" key="12">
    <source>
        <dbReference type="SAM" id="MobiDB-lite"/>
    </source>
</evidence>
<dbReference type="SUPFAM" id="SSF52540">
    <property type="entry name" value="P-loop containing nucleoside triphosphate hydrolases"/>
    <property type="match status" value="2"/>
</dbReference>
<dbReference type="FunFam" id="3.40.50.300:FF:000479">
    <property type="entry name" value="Multidrug resistance protein 1A"/>
    <property type="match status" value="1"/>
</dbReference>
<dbReference type="PROSITE" id="PS50929">
    <property type="entry name" value="ABC_TM1F"/>
    <property type="match status" value="1"/>
</dbReference>
<feature type="domain" description="ABC transporter" evidence="14">
    <location>
        <begin position="38"/>
        <end position="271"/>
    </location>
</feature>
<evidence type="ECO:0000256" key="5">
    <source>
        <dbReference type="ARBA" id="ARBA00022737"/>
    </source>
</evidence>
<sequence length="904" mass="97926">MMMMPSEIAKVKDAIYAWLRWRLVCCNRVAGGGDLCVIIAADGLWSCARTRQRGRRTMVVIKGKTVALVGSSGSGKSTAIALLQRFYDANSGIVRIDGVGIKGLQLKWLRGQMGLVSQDHALFGTSIKENIKFGKLNATLDEVMTAAIAANAHDFIRQLPEGYETKVGERGALLSGGQKQRISIARAIIKNPVILLLDEATSALDSESEAIVQSSLEQASVGRTTLVVAHKLSTVRNADVIAVMSAGRVIEMGSHDDLIDKPNGHYANLANLQNQLSNSEQDQHHNESRFSSAARSSGGRMSNVSSSFLGTPLLGDPELDAISYPPPSFTRLLGLNAPEWKQGLIGGFSAMASGFITPIYALTIGGMISDFFMTNHGEMRDAIRSKCLIFTSLAVIAMIMSPLQHFNFAYMGEHLTKRVRIKMLEKVLTFEPAWFDDEKNNSGALCGRLSNEAALVKSLVADRVSLLVQTISAVVLAVILGLVVAWKLAVVMIAVQPLTILCFYGRKVILSSVNTKFVRAQNISTQIAIEAVYNHRIVTSFGSVKKVLELFDDAQNEPRKEGDKKAWLAGIGIGSAQCITYMCWALDFWYGGKLVTENKITGAQVFKTFFILVSTGKVIGEAGSMTSDLAKGATAVASVFSILDRQSLICSPENGTELQKMSGGIELKGVDFAYPGRPDNLILCQLRLEVKPGASIGLVGNSGCGKSTVISLIQRFYDADKGTVKVDGVNIKSLDIGWYRRQMALVGQEPVLYSGSIRDNITFGKLDASETDIVEAAKAANAHDFISSLKDGYQTECGERGVQLSGGQKQRIAIARAIIRKPTILLLDEATSALDVHSEQIVQEALDRIMVGRTTVVVAHRLNTIKNLDSIAFLANGKVLERGTFAHLKSKRGAFYNLAKLHDT</sequence>
<dbReference type="Gene3D" id="3.40.50.300">
    <property type="entry name" value="P-loop containing nucleotide triphosphate hydrolases"/>
    <property type="match status" value="2"/>
</dbReference>
<name>A0AAV6L2H4_9ERIC</name>
<keyword evidence="4 13" id="KW-0812">Transmembrane</keyword>
<dbReference type="InterPro" id="IPR027417">
    <property type="entry name" value="P-loop_NTPase"/>
</dbReference>
<dbReference type="AlphaFoldDB" id="A0AAV6L2H4"/>
<keyword evidence="5" id="KW-0677">Repeat</keyword>
<keyword evidence="8" id="KW-1278">Translocase</keyword>
<feature type="domain" description="ABC transmembrane type-1" evidence="15">
    <location>
        <begin position="344"/>
        <end position="631"/>
    </location>
</feature>
<dbReference type="PANTHER" id="PTHR45136:SF2">
    <property type="entry name" value="ABC TRANSPORTER DOMAIN-CONTAINING PROTEIN"/>
    <property type="match status" value="1"/>
</dbReference>
<evidence type="ECO:0000259" key="14">
    <source>
        <dbReference type="PROSITE" id="PS50893"/>
    </source>
</evidence>
<evidence type="ECO:0000256" key="11">
    <source>
        <dbReference type="ARBA" id="ARBA00023180"/>
    </source>
</evidence>
<comment type="caution">
    <text evidence="16">The sequence shown here is derived from an EMBL/GenBank/DDBJ whole genome shotgun (WGS) entry which is preliminary data.</text>
</comment>